<evidence type="ECO:0000313" key="2">
    <source>
        <dbReference type="EMBL" id="EYR63448.1"/>
    </source>
</evidence>
<protein>
    <submittedName>
        <fullName evidence="2">Transcriptional regulator</fullName>
    </submittedName>
</protein>
<keyword evidence="3" id="KW-1185">Reference proteome</keyword>
<proteinExistence type="predicted"/>
<sequence length="110" mass="11799">DRDAARPGGTGAPVGTADDDATSAAARRQLALLETHLEDLGLAPQLDPDGRRMHLRDCPFLPMAQERTEMVCSVHLGVARGVLACEEGPVRAERLEPFVGPGHCVLHLNR</sequence>
<dbReference type="Proteomes" id="UP000019753">
    <property type="component" value="Unassembled WGS sequence"/>
</dbReference>
<comment type="caution">
    <text evidence="2">The sequence shown here is derived from an EMBL/GenBank/DDBJ whole genome shotgun (WGS) entry which is preliminary data.</text>
</comment>
<feature type="region of interest" description="Disordered" evidence="1">
    <location>
        <begin position="1"/>
        <end position="23"/>
    </location>
</feature>
<name>A0A021VQP5_9CELL</name>
<gene>
    <name evidence="2" type="ORF">N866_20550</name>
</gene>
<dbReference type="AlphaFoldDB" id="A0A021VQP5"/>
<dbReference type="EMBL" id="AXCW01000093">
    <property type="protein sequence ID" value="EYR63448.1"/>
    <property type="molecule type" value="Genomic_DNA"/>
</dbReference>
<accession>A0A021VQP5</accession>
<evidence type="ECO:0000313" key="3">
    <source>
        <dbReference type="Proteomes" id="UP000019753"/>
    </source>
</evidence>
<evidence type="ECO:0000256" key="1">
    <source>
        <dbReference type="SAM" id="MobiDB-lite"/>
    </source>
</evidence>
<organism evidence="2 3">
    <name type="scientific">Actinotalea ferrariae CF5-4</name>
    <dbReference type="NCBI Taxonomy" id="948458"/>
    <lineage>
        <taxon>Bacteria</taxon>
        <taxon>Bacillati</taxon>
        <taxon>Actinomycetota</taxon>
        <taxon>Actinomycetes</taxon>
        <taxon>Micrococcales</taxon>
        <taxon>Cellulomonadaceae</taxon>
        <taxon>Actinotalea</taxon>
    </lineage>
</organism>
<feature type="non-terminal residue" evidence="2">
    <location>
        <position position="1"/>
    </location>
</feature>
<reference evidence="2 3" key="1">
    <citation type="submission" date="2014-01" db="EMBL/GenBank/DDBJ databases">
        <title>Actinotalea ferrariae CF5-4.</title>
        <authorList>
            <person name="Chen F."/>
            <person name="Li Y."/>
            <person name="Wang G."/>
        </authorList>
    </citation>
    <scope>NUCLEOTIDE SEQUENCE [LARGE SCALE GENOMIC DNA]</scope>
    <source>
        <strain evidence="2 3">CF5-4</strain>
    </source>
</reference>